<evidence type="ECO:0000313" key="2">
    <source>
        <dbReference type="EMBL" id="EHB91222.1"/>
    </source>
</evidence>
<name>G5HBJ5_9BACT</name>
<gene>
    <name evidence="2" type="ORF">HMPREF9450_02305</name>
</gene>
<sequence length="309" mass="33349">MKKIFLLLACVATLSACNTNTGGEDPLITRYKQIGALFYLGTLNQLAYNLDPFDMAFRLNTLITETQNEGGSLDDLNSSALKTRLFGATTITKEGPVYTLNLATVAPDDIRSGTIRINTADGTLKDGHTWTLSLPKDEPYMVSIEGYLASVGAADYSITAEAENKWKVYLNGLVCKTKSESGTSGNTEGSNWSGNMTIVQVDNPGDQTLNGISTSSYTVEISNTTKVTTAYFLDAITVRTLTPLTYYSPKCKQMITNGSMSIHLAESEDLLDFAYAKWTPGTEDCKPTIALDYHGVDIPVSSGGDSSND</sequence>
<dbReference type="Proteomes" id="UP000006008">
    <property type="component" value="Unassembled WGS sequence"/>
</dbReference>
<dbReference type="OrthoDB" id="9181810at2"/>
<feature type="signal peptide" evidence="1">
    <location>
        <begin position="1"/>
        <end position="18"/>
    </location>
</feature>
<evidence type="ECO:0008006" key="4">
    <source>
        <dbReference type="Google" id="ProtNLM"/>
    </source>
</evidence>
<comment type="caution">
    <text evidence="2">The sequence shown here is derived from an EMBL/GenBank/DDBJ whole genome shotgun (WGS) entry which is preliminary data.</text>
</comment>
<keyword evidence="1" id="KW-0732">Signal</keyword>
<accession>G5HBJ5</accession>
<dbReference type="STRING" id="742725.HMPREF9450_02305"/>
<reference evidence="2 3" key="1">
    <citation type="submission" date="2011-08" db="EMBL/GenBank/DDBJ databases">
        <title>The Genome Sequence of Alistipes indistinctus YIT 12060.</title>
        <authorList>
            <consortium name="The Broad Institute Genome Sequencing Platform"/>
            <person name="Earl A."/>
            <person name="Ward D."/>
            <person name="Feldgarden M."/>
            <person name="Gevers D."/>
            <person name="Morotomi M."/>
            <person name="Young S.K."/>
            <person name="Zeng Q."/>
            <person name="Gargeya S."/>
            <person name="Fitzgerald M."/>
            <person name="Haas B."/>
            <person name="Abouelleil A."/>
            <person name="Alvarado L."/>
            <person name="Arachchi H.M."/>
            <person name="Berlin A."/>
            <person name="Brown A."/>
            <person name="Chapman S.B."/>
            <person name="Chen Z."/>
            <person name="Dunbar C."/>
            <person name="Freedman E."/>
            <person name="Gearin G."/>
            <person name="Gellesch M."/>
            <person name="Goldberg J."/>
            <person name="Griggs A."/>
            <person name="Gujja S."/>
            <person name="Heiman D."/>
            <person name="Howarth C."/>
            <person name="Larson L."/>
            <person name="Lui A."/>
            <person name="MacDonald P.J.P."/>
            <person name="Montmayeur A."/>
            <person name="Murphy C."/>
            <person name="Neiman D."/>
            <person name="Pearson M."/>
            <person name="Priest M."/>
            <person name="Roberts A."/>
            <person name="Saif S."/>
            <person name="Shea T."/>
            <person name="Shenoy N."/>
            <person name="Sisk P."/>
            <person name="Stolte C."/>
            <person name="Sykes S."/>
            <person name="Wortman J."/>
            <person name="Nusbaum C."/>
            <person name="Birren B."/>
        </authorList>
    </citation>
    <scope>NUCLEOTIDE SEQUENCE [LARGE SCALE GENOMIC DNA]</scope>
    <source>
        <strain evidence="2 3">YIT 12060</strain>
    </source>
</reference>
<dbReference type="GeneID" id="92817029"/>
<feature type="chain" id="PRO_5003477906" description="DUF1735 domain-containing protein" evidence="1">
    <location>
        <begin position="19"/>
        <end position="309"/>
    </location>
</feature>
<dbReference type="HOGENOM" id="CLU_899055_0_0_10"/>
<protein>
    <recommendedName>
        <fullName evidence="4">DUF1735 domain-containing protein</fullName>
    </recommendedName>
</protein>
<dbReference type="RefSeq" id="WP_009135111.1">
    <property type="nucleotide sequence ID" value="NZ_CP102250.1"/>
</dbReference>
<evidence type="ECO:0000256" key="1">
    <source>
        <dbReference type="SAM" id="SignalP"/>
    </source>
</evidence>
<evidence type="ECO:0000313" key="3">
    <source>
        <dbReference type="Proteomes" id="UP000006008"/>
    </source>
</evidence>
<proteinExistence type="predicted"/>
<organism evidence="2 3">
    <name type="scientific">Alistipes indistinctus YIT 12060</name>
    <dbReference type="NCBI Taxonomy" id="742725"/>
    <lineage>
        <taxon>Bacteria</taxon>
        <taxon>Pseudomonadati</taxon>
        <taxon>Bacteroidota</taxon>
        <taxon>Bacteroidia</taxon>
        <taxon>Bacteroidales</taxon>
        <taxon>Rikenellaceae</taxon>
        <taxon>Alistipes</taxon>
    </lineage>
</organism>
<dbReference type="PROSITE" id="PS51257">
    <property type="entry name" value="PROKAR_LIPOPROTEIN"/>
    <property type="match status" value="1"/>
</dbReference>
<dbReference type="PATRIC" id="fig|742725.3.peg.2375"/>
<dbReference type="EMBL" id="ADLD01000014">
    <property type="protein sequence ID" value="EHB91222.1"/>
    <property type="molecule type" value="Genomic_DNA"/>
</dbReference>
<dbReference type="AlphaFoldDB" id="G5HBJ5"/>
<keyword evidence="3" id="KW-1185">Reference proteome</keyword>